<dbReference type="RefSeq" id="WP_073162744.1">
    <property type="nucleotide sequence ID" value="NZ_FQUW01000006.1"/>
</dbReference>
<dbReference type="OrthoDB" id="9795204at2"/>
<dbReference type="Proteomes" id="UP000184196">
    <property type="component" value="Unassembled WGS sequence"/>
</dbReference>
<sequence length="213" mass="23391">MLRCAECGIYACYTGQTEKIPEHCPMNTAGNVFEEADREYRQDPVAANLALNSALTESAGYRRWSRLEEIIQFSRMAGFTKLGLAFCVGLRREAAQVTKIFQQAGFVVASVMCKTGSKPKELLGIREEQKVRPGQFEPICNPVAQAYLLNRAGTELNVLLGLCVGHDSLFIKYSAAPVTVLAVKDRVLAHNPLGAIYAAHYYAPKLAACKKSD</sequence>
<name>A0A1M4TZB3_9FIRM</name>
<organism evidence="1 2">
    <name type="scientific">Desulfofundulus australicus DSM 11792</name>
    <dbReference type="NCBI Taxonomy" id="1121425"/>
    <lineage>
        <taxon>Bacteria</taxon>
        <taxon>Bacillati</taxon>
        <taxon>Bacillota</taxon>
        <taxon>Clostridia</taxon>
        <taxon>Eubacteriales</taxon>
        <taxon>Peptococcaceae</taxon>
        <taxon>Desulfofundulus</taxon>
    </lineage>
</organism>
<dbReference type="EMBL" id="FQUW01000006">
    <property type="protein sequence ID" value="SHE49713.1"/>
    <property type="molecule type" value="Genomic_DNA"/>
</dbReference>
<reference evidence="2" key="1">
    <citation type="submission" date="2016-11" db="EMBL/GenBank/DDBJ databases">
        <authorList>
            <person name="Varghese N."/>
            <person name="Submissions S."/>
        </authorList>
    </citation>
    <scope>NUCLEOTIDE SEQUENCE [LARGE SCALE GENOMIC DNA]</scope>
    <source>
        <strain evidence="2">DSM 11792</strain>
    </source>
</reference>
<accession>A0A1M4TZB3</accession>
<dbReference type="AlphaFoldDB" id="A0A1M4TZB3"/>
<dbReference type="Pfam" id="PF08901">
    <property type="entry name" value="DUF1847"/>
    <property type="match status" value="1"/>
</dbReference>
<gene>
    <name evidence="1" type="ORF">SAMN02745218_00356</name>
</gene>
<protein>
    <submittedName>
        <fullName evidence="1">Uncharacterized metal-binding protein</fullName>
    </submittedName>
</protein>
<keyword evidence="2" id="KW-1185">Reference proteome</keyword>
<dbReference type="InterPro" id="IPR014997">
    <property type="entry name" value="DUF1847"/>
</dbReference>
<proteinExistence type="predicted"/>
<evidence type="ECO:0000313" key="2">
    <source>
        <dbReference type="Proteomes" id="UP000184196"/>
    </source>
</evidence>
<evidence type="ECO:0000313" key="1">
    <source>
        <dbReference type="EMBL" id="SHE49713.1"/>
    </source>
</evidence>